<dbReference type="Proteomes" id="UP001432209">
    <property type="component" value="Chromosome"/>
</dbReference>
<feature type="transmembrane region" description="Helical" evidence="2">
    <location>
        <begin position="27"/>
        <end position="44"/>
    </location>
</feature>
<name>A0ABZ2A858_STRNV</name>
<feature type="compositionally biased region" description="Basic and acidic residues" evidence="1">
    <location>
        <begin position="170"/>
        <end position="179"/>
    </location>
</feature>
<feature type="transmembrane region" description="Helical" evidence="2">
    <location>
        <begin position="64"/>
        <end position="82"/>
    </location>
</feature>
<keyword evidence="2" id="KW-1133">Transmembrane helix</keyword>
<keyword evidence="2" id="KW-0812">Transmembrane</keyword>
<evidence type="ECO:0000313" key="3">
    <source>
        <dbReference type="EMBL" id="WUX54659.1"/>
    </source>
</evidence>
<feature type="transmembrane region" description="Helical" evidence="2">
    <location>
        <begin position="116"/>
        <end position="138"/>
    </location>
</feature>
<reference evidence="3" key="1">
    <citation type="submission" date="2022-10" db="EMBL/GenBank/DDBJ databases">
        <title>The complete genomes of actinobacterial strains from the NBC collection.</title>
        <authorList>
            <person name="Joergensen T.S."/>
            <person name="Alvarez Arevalo M."/>
            <person name="Sterndorff E.B."/>
            <person name="Faurdal D."/>
            <person name="Vuksanovic O."/>
            <person name="Mourched A.-S."/>
            <person name="Charusanti P."/>
            <person name="Shaw S."/>
            <person name="Blin K."/>
            <person name="Weber T."/>
        </authorList>
    </citation>
    <scope>NUCLEOTIDE SEQUENCE</scope>
    <source>
        <strain evidence="3">NBC_01432</strain>
    </source>
</reference>
<dbReference type="RefSeq" id="WP_329078303.1">
    <property type="nucleotide sequence ID" value="NZ_CP108849.2"/>
</dbReference>
<dbReference type="EMBL" id="CP109495">
    <property type="protein sequence ID" value="WUX54659.1"/>
    <property type="molecule type" value="Genomic_DNA"/>
</dbReference>
<sequence>MTFEDLFDIDDIEDNNDVRPGPWWRHTLWTVGVTAFGVGLGWAGASSSIGESEFGLPAVAPGPFGEYLVAWAVIGLLTAGVLRATAARVLVYIPGQIAAVLLLVGTRLSLGWRPEAPVLAAMGAACVAVAALWSAFALRGAVKAARQRAERQRVRDEDAARTAAAAGAAVRDEDAVGRP</sequence>
<feature type="compositionally biased region" description="Basic and acidic residues" evidence="1">
    <location>
        <begin position="151"/>
        <end position="160"/>
    </location>
</feature>
<keyword evidence="2" id="KW-0472">Membrane</keyword>
<accession>A0ABZ2A858</accession>
<proteinExistence type="predicted"/>
<organism evidence="3 4">
    <name type="scientific">Streptomyces niveus</name>
    <name type="common">Streptomyces spheroides</name>
    <dbReference type="NCBI Taxonomy" id="193462"/>
    <lineage>
        <taxon>Bacteria</taxon>
        <taxon>Bacillati</taxon>
        <taxon>Actinomycetota</taxon>
        <taxon>Actinomycetes</taxon>
        <taxon>Kitasatosporales</taxon>
        <taxon>Streptomycetaceae</taxon>
        <taxon>Streptomyces</taxon>
    </lineage>
</organism>
<evidence type="ECO:0000256" key="2">
    <source>
        <dbReference type="SAM" id="Phobius"/>
    </source>
</evidence>
<gene>
    <name evidence="3" type="ORF">OG442_25620</name>
</gene>
<evidence type="ECO:0000313" key="4">
    <source>
        <dbReference type="Proteomes" id="UP001432209"/>
    </source>
</evidence>
<keyword evidence="4" id="KW-1185">Reference proteome</keyword>
<protein>
    <submittedName>
        <fullName evidence="3">Uncharacterized protein</fullName>
    </submittedName>
</protein>
<evidence type="ECO:0000256" key="1">
    <source>
        <dbReference type="SAM" id="MobiDB-lite"/>
    </source>
</evidence>
<feature type="region of interest" description="Disordered" evidence="1">
    <location>
        <begin position="151"/>
        <end position="179"/>
    </location>
</feature>
<feature type="transmembrane region" description="Helical" evidence="2">
    <location>
        <begin position="89"/>
        <end position="110"/>
    </location>
</feature>